<feature type="compositionally biased region" description="Basic residues" evidence="1">
    <location>
        <begin position="100"/>
        <end position="112"/>
    </location>
</feature>
<evidence type="ECO:0000256" key="1">
    <source>
        <dbReference type="SAM" id="MobiDB-lite"/>
    </source>
</evidence>
<sequence>MVESGFGSERHNLNNCSRVGPRVATRVASRVGDTGGGTLAAAAALPHLSPPPRRRLSEWPAKPEAREDSGGGARGDDHHQSRRRHPRWRPAGATPTSKPALRRRWRQGRRRPASSGGGGGGEGEGRRAGEERGRGRRPEVGARGADVDGGRRCGGAHPRSSGWLRGGWSSGGAEADMEVGPWLGAGAGAAAFPASAQAQMVVQRELVTVGRLPRCRSAPSPFLELPPFFVGSF</sequence>
<evidence type="ECO:0000313" key="3">
    <source>
        <dbReference type="Proteomes" id="UP000006591"/>
    </source>
</evidence>
<evidence type="ECO:0000313" key="2">
    <source>
        <dbReference type="EnsemblPlants" id="ONIVA01G25030.1"/>
    </source>
</evidence>
<dbReference type="EnsemblPlants" id="ONIVA01G25030.1">
    <property type="protein sequence ID" value="ONIVA01G25030.1"/>
    <property type="gene ID" value="ONIVA01G25030"/>
</dbReference>
<keyword evidence="3" id="KW-1185">Reference proteome</keyword>
<dbReference type="Proteomes" id="UP000006591">
    <property type="component" value="Chromosome 1"/>
</dbReference>
<feature type="compositionally biased region" description="Basic and acidic residues" evidence="1">
    <location>
        <begin position="55"/>
        <end position="79"/>
    </location>
</feature>
<name>A0A0E0FP83_ORYNI</name>
<reference evidence="2" key="2">
    <citation type="submission" date="2018-04" db="EMBL/GenBank/DDBJ databases">
        <title>OnivRS2 (Oryza nivara Reference Sequence Version 2).</title>
        <authorList>
            <person name="Zhang J."/>
            <person name="Kudrna D."/>
            <person name="Lee S."/>
            <person name="Talag J."/>
            <person name="Rajasekar S."/>
            <person name="Welchert J."/>
            <person name="Hsing Y.-I."/>
            <person name="Wing R.A."/>
        </authorList>
    </citation>
    <scope>NUCLEOTIDE SEQUENCE [LARGE SCALE GENOMIC DNA]</scope>
</reference>
<feature type="compositionally biased region" description="Basic and acidic residues" evidence="1">
    <location>
        <begin position="123"/>
        <end position="151"/>
    </location>
</feature>
<feature type="region of interest" description="Disordered" evidence="1">
    <location>
        <begin position="42"/>
        <end position="169"/>
    </location>
</feature>
<organism evidence="2">
    <name type="scientific">Oryza nivara</name>
    <name type="common">Indian wild rice</name>
    <name type="synonym">Oryza sativa f. spontanea</name>
    <dbReference type="NCBI Taxonomy" id="4536"/>
    <lineage>
        <taxon>Eukaryota</taxon>
        <taxon>Viridiplantae</taxon>
        <taxon>Streptophyta</taxon>
        <taxon>Embryophyta</taxon>
        <taxon>Tracheophyta</taxon>
        <taxon>Spermatophyta</taxon>
        <taxon>Magnoliopsida</taxon>
        <taxon>Liliopsida</taxon>
        <taxon>Poales</taxon>
        <taxon>Poaceae</taxon>
        <taxon>BOP clade</taxon>
        <taxon>Oryzoideae</taxon>
        <taxon>Oryzeae</taxon>
        <taxon>Oryzinae</taxon>
        <taxon>Oryza</taxon>
    </lineage>
</organism>
<proteinExistence type="predicted"/>
<protein>
    <submittedName>
        <fullName evidence="2">Uncharacterized protein</fullName>
    </submittedName>
</protein>
<reference evidence="2" key="1">
    <citation type="submission" date="2015-04" db="UniProtKB">
        <authorList>
            <consortium name="EnsemblPlants"/>
        </authorList>
    </citation>
    <scope>IDENTIFICATION</scope>
    <source>
        <strain evidence="2">SL10</strain>
    </source>
</reference>
<dbReference type="AlphaFoldDB" id="A0A0E0FP83"/>
<dbReference type="HOGENOM" id="CLU_1191526_0_0_1"/>
<accession>A0A0E0FP83</accession>
<dbReference type="Gramene" id="ONIVA01G25030.1">
    <property type="protein sequence ID" value="ONIVA01G25030.1"/>
    <property type="gene ID" value="ONIVA01G25030"/>
</dbReference>